<reference evidence="2" key="1">
    <citation type="submission" date="2021-12" db="EMBL/GenBank/DDBJ databases">
        <authorList>
            <person name="Rodrigo-Torres L."/>
            <person name="Arahal R. D."/>
            <person name="Lucena T."/>
        </authorList>
    </citation>
    <scope>NUCLEOTIDE SEQUENCE</scope>
    <source>
        <strain evidence="2">CECT 8226</strain>
    </source>
</reference>
<dbReference type="Proteomes" id="UP000838160">
    <property type="component" value="Unassembled WGS sequence"/>
</dbReference>
<dbReference type="PANTHER" id="PTHR38013:SF1">
    <property type="entry name" value="GLYCOPROTEIN_POLYSACCHARIDE METABOLISM"/>
    <property type="match status" value="1"/>
</dbReference>
<evidence type="ECO:0008006" key="4">
    <source>
        <dbReference type="Google" id="ProtNLM"/>
    </source>
</evidence>
<evidence type="ECO:0000256" key="1">
    <source>
        <dbReference type="SAM" id="SignalP"/>
    </source>
</evidence>
<accession>A0ABN8DE48</accession>
<feature type="signal peptide" evidence="1">
    <location>
        <begin position="1"/>
        <end position="22"/>
    </location>
</feature>
<dbReference type="InterPro" id="IPR039366">
    <property type="entry name" value="Pilotin"/>
</dbReference>
<keyword evidence="3" id="KW-1185">Reference proteome</keyword>
<evidence type="ECO:0000313" key="3">
    <source>
        <dbReference type="Proteomes" id="UP000838160"/>
    </source>
</evidence>
<dbReference type="PANTHER" id="PTHR38013">
    <property type="entry name" value="GLYCOPROTEIN/POLYSACCHARIDE METABOLISM"/>
    <property type="match status" value="1"/>
</dbReference>
<feature type="chain" id="PRO_5045831243" description="Lipo-like protein" evidence="1">
    <location>
        <begin position="23"/>
        <end position="144"/>
    </location>
</feature>
<dbReference type="RefSeq" id="WP_237483922.1">
    <property type="nucleotide sequence ID" value="NZ_CAKLCM010000002.1"/>
</dbReference>
<dbReference type="EMBL" id="CAKLCM010000002">
    <property type="protein sequence ID" value="CAH0525298.1"/>
    <property type="molecule type" value="Genomic_DNA"/>
</dbReference>
<name>A0ABN8DE48_9VIBR</name>
<proteinExistence type="predicted"/>
<gene>
    <name evidence="2" type="ORF">VHP8226_00904</name>
</gene>
<dbReference type="Pfam" id="PF09619">
    <property type="entry name" value="YscW"/>
    <property type="match status" value="1"/>
</dbReference>
<organism evidence="2 3">
    <name type="scientific">Vibrio hippocampi</name>
    <dbReference type="NCBI Taxonomy" id="654686"/>
    <lineage>
        <taxon>Bacteria</taxon>
        <taxon>Pseudomonadati</taxon>
        <taxon>Pseudomonadota</taxon>
        <taxon>Gammaproteobacteria</taxon>
        <taxon>Vibrionales</taxon>
        <taxon>Vibrionaceae</taxon>
        <taxon>Vibrio</taxon>
    </lineage>
</organism>
<sequence>MKKRFIPATLLALAAVLSGCEASKESQVTTEQAQMKSVTGTVAYRERIALPPNAVVTIKLLDVSKQDVAADVVAEQTFTTDGAQVPFDFELSYDTTDIQPKHTYSVSARIEVDGKLRFISDTRYAVITDSNNTQHAALMLKGVR</sequence>
<dbReference type="InterPro" id="IPR053196">
    <property type="entry name" value="Lipoprotein_YbaY-like"/>
</dbReference>
<comment type="caution">
    <text evidence="2">The sequence shown here is derived from an EMBL/GenBank/DDBJ whole genome shotgun (WGS) entry which is preliminary data.</text>
</comment>
<protein>
    <recommendedName>
        <fullName evidence="4">Lipo-like protein</fullName>
    </recommendedName>
</protein>
<evidence type="ECO:0000313" key="2">
    <source>
        <dbReference type="EMBL" id="CAH0525298.1"/>
    </source>
</evidence>
<dbReference type="PROSITE" id="PS51257">
    <property type="entry name" value="PROKAR_LIPOPROTEIN"/>
    <property type="match status" value="1"/>
</dbReference>
<keyword evidence="1" id="KW-0732">Signal</keyword>